<dbReference type="Proteomes" id="UP001239111">
    <property type="component" value="Chromosome 2"/>
</dbReference>
<accession>A0ACC2NZD4</accession>
<keyword evidence="2" id="KW-1185">Reference proteome</keyword>
<reference evidence="1" key="1">
    <citation type="submission" date="2023-04" db="EMBL/GenBank/DDBJ databases">
        <title>A chromosome-level genome assembly of the parasitoid wasp Eretmocerus hayati.</title>
        <authorList>
            <person name="Zhong Y."/>
            <person name="Liu S."/>
            <person name="Liu Y."/>
        </authorList>
    </citation>
    <scope>NUCLEOTIDE SEQUENCE</scope>
    <source>
        <strain evidence="1">ZJU_SS_LIU_2023</strain>
    </source>
</reference>
<evidence type="ECO:0000313" key="1">
    <source>
        <dbReference type="EMBL" id="KAJ8675649.1"/>
    </source>
</evidence>
<protein>
    <submittedName>
        <fullName evidence="1">Uncharacterized protein</fullName>
    </submittedName>
</protein>
<dbReference type="EMBL" id="CM056742">
    <property type="protein sequence ID" value="KAJ8675649.1"/>
    <property type="molecule type" value="Genomic_DNA"/>
</dbReference>
<proteinExistence type="predicted"/>
<comment type="caution">
    <text evidence="1">The sequence shown here is derived from an EMBL/GenBank/DDBJ whole genome shotgun (WGS) entry which is preliminary data.</text>
</comment>
<name>A0ACC2NZD4_9HYME</name>
<evidence type="ECO:0000313" key="2">
    <source>
        <dbReference type="Proteomes" id="UP001239111"/>
    </source>
</evidence>
<gene>
    <name evidence="1" type="ORF">QAD02_011435</name>
</gene>
<sequence length="584" mass="66855">MSLACRCYQYNSNDLDFNYSPIASPDRSSIESEDETVPVRPDPMAVTKLLSIQGKISSVLDYIYFELDRIPLPDGEDDLHRRQQRVIEFSTRLSRNYLYDLGRQIADIERHMKAITPDCKIRLSRRGIILHMQAIEQKLISAHQLLLAALTAYWKHIPSSVLRNHPGKLKEILKVVVQLKNFCSDIKITPEYYCSGDTRDSFLGKETETRCAAILSKFHMYSDNDSQAHSHRTRSTVVTTARTKKQRNRKMLNRLSMYTADLRLAKTYQPKKSRSMFQMSKDKKHSCGSLKQQHSDMLPTSRKCCSFAERGSCEAVANKTAKIDVPMKEDDIKTMMETVPSDLDGVSARSVKSSKQSEHFRVSHRSDEIDDNSGKLRGFKENAKTSQEEAEHDPKEKNISSLMPVIEDLLCLLQNKQSNGEGSPHKSVDCFRDILQKFQPHGKSSGLNSSGAQELCSVGKKNMRLICYNAREDEACIEEVVETKDEEEIKFNDASIQAHHLKFDEAFKLLVSDSTLSCLTEYRDQYHKTLESNPLYTSSTQNKPWDLVAWIADKLVDELITDVSNEFQIDDVIQKLFELEFQEY</sequence>
<organism evidence="1 2">
    <name type="scientific">Eretmocerus hayati</name>
    <dbReference type="NCBI Taxonomy" id="131215"/>
    <lineage>
        <taxon>Eukaryota</taxon>
        <taxon>Metazoa</taxon>
        <taxon>Ecdysozoa</taxon>
        <taxon>Arthropoda</taxon>
        <taxon>Hexapoda</taxon>
        <taxon>Insecta</taxon>
        <taxon>Pterygota</taxon>
        <taxon>Neoptera</taxon>
        <taxon>Endopterygota</taxon>
        <taxon>Hymenoptera</taxon>
        <taxon>Apocrita</taxon>
        <taxon>Proctotrupomorpha</taxon>
        <taxon>Chalcidoidea</taxon>
        <taxon>Aphelinidae</taxon>
        <taxon>Aphelininae</taxon>
        <taxon>Eretmocerus</taxon>
    </lineage>
</organism>